<dbReference type="InParanoid" id="A5D9S0"/>
<accession>A5D9S0</accession>
<gene>
    <name evidence="3" type="ORF">PGUG_00021</name>
</gene>
<sequence>MIDEKREKRLERMRQSQQKLRMRNAERFNLLEAKVEALERENARLENEIAALHGCEILEHNTLTNVELKKMIEDYSPKVGETISLNEFLTRYNINDKRLYQDQEFILVRICKKLIECLESFISDKEVRHSPNHDFEYLEMYGRTLPSLYYAQMKAVGEERIPTSWLKCTLLPRDTLGISEVLIYLIIHLKPDHANFQVLTFALARYFCATPFGPAITKEHLDKAIELSYNPKLDSFYLLGTLEVQLCDVPESLVDSLVK</sequence>
<dbReference type="GO" id="GO:0003700">
    <property type="term" value="F:DNA-binding transcription factor activity"/>
    <property type="evidence" value="ECO:0007669"/>
    <property type="project" value="InterPro"/>
</dbReference>
<dbReference type="SMART" id="SM00338">
    <property type="entry name" value="BRLZ"/>
    <property type="match status" value="1"/>
</dbReference>
<dbReference type="Gene3D" id="1.20.5.170">
    <property type="match status" value="1"/>
</dbReference>
<dbReference type="InterPro" id="IPR046347">
    <property type="entry name" value="bZIP_sf"/>
</dbReference>
<evidence type="ECO:0000313" key="4">
    <source>
        <dbReference type="Proteomes" id="UP000001997"/>
    </source>
</evidence>
<dbReference type="Proteomes" id="UP000001997">
    <property type="component" value="Unassembled WGS sequence"/>
</dbReference>
<dbReference type="PROSITE" id="PS50217">
    <property type="entry name" value="BZIP"/>
    <property type="match status" value="1"/>
</dbReference>
<keyword evidence="1" id="KW-0175">Coiled coil</keyword>
<proteinExistence type="predicted"/>
<keyword evidence="4" id="KW-1185">Reference proteome</keyword>
<dbReference type="EMBL" id="CH408155">
    <property type="protein sequence ID" value="EDK35923.2"/>
    <property type="molecule type" value="Genomic_DNA"/>
</dbReference>
<dbReference type="RefSeq" id="XP_001486644.2">
    <property type="nucleotide sequence ID" value="XM_001486594.1"/>
</dbReference>
<reference evidence="3 4" key="1">
    <citation type="journal article" date="2009" name="Nature">
        <title>Evolution of pathogenicity and sexual reproduction in eight Candida genomes.</title>
        <authorList>
            <person name="Butler G."/>
            <person name="Rasmussen M.D."/>
            <person name="Lin M.F."/>
            <person name="Santos M.A."/>
            <person name="Sakthikumar S."/>
            <person name="Munro C.A."/>
            <person name="Rheinbay E."/>
            <person name="Grabherr M."/>
            <person name="Forche A."/>
            <person name="Reedy J.L."/>
            <person name="Agrafioti I."/>
            <person name="Arnaud M.B."/>
            <person name="Bates S."/>
            <person name="Brown A.J."/>
            <person name="Brunke S."/>
            <person name="Costanzo M.C."/>
            <person name="Fitzpatrick D.A."/>
            <person name="de Groot P.W."/>
            <person name="Harris D."/>
            <person name="Hoyer L.L."/>
            <person name="Hube B."/>
            <person name="Klis F.M."/>
            <person name="Kodira C."/>
            <person name="Lennard N."/>
            <person name="Logue M.E."/>
            <person name="Martin R."/>
            <person name="Neiman A.M."/>
            <person name="Nikolaou E."/>
            <person name="Quail M.A."/>
            <person name="Quinn J."/>
            <person name="Santos M.C."/>
            <person name="Schmitzberger F.F."/>
            <person name="Sherlock G."/>
            <person name="Shah P."/>
            <person name="Silverstein K.A."/>
            <person name="Skrzypek M.S."/>
            <person name="Soll D."/>
            <person name="Staggs R."/>
            <person name="Stansfield I."/>
            <person name="Stumpf M.P."/>
            <person name="Sudbery P.E."/>
            <person name="Srikantha T."/>
            <person name="Zeng Q."/>
            <person name="Berman J."/>
            <person name="Berriman M."/>
            <person name="Heitman J."/>
            <person name="Gow N.A."/>
            <person name="Lorenz M.C."/>
            <person name="Birren B.W."/>
            <person name="Kellis M."/>
            <person name="Cuomo C.A."/>
        </authorList>
    </citation>
    <scope>NUCLEOTIDE SEQUENCE [LARGE SCALE GENOMIC DNA]</scope>
    <source>
        <strain evidence="4">ATCC 6260 / CBS 566 / DSM 6381 / JCM 1539 / NBRC 10279 / NRRL Y-324</strain>
    </source>
</reference>
<feature type="coiled-coil region" evidence="1">
    <location>
        <begin position="21"/>
        <end position="55"/>
    </location>
</feature>
<evidence type="ECO:0000256" key="1">
    <source>
        <dbReference type="SAM" id="Coils"/>
    </source>
</evidence>
<name>A5D9S0_PICGU</name>
<dbReference type="HOGENOM" id="CLU_1074049_0_0_1"/>
<dbReference type="SUPFAM" id="SSF57959">
    <property type="entry name" value="Leucine zipper domain"/>
    <property type="match status" value="1"/>
</dbReference>
<dbReference type="VEuPathDB" id="FungiDB:PGUG_00021"/>
<evidence type="ECO:0000313" key="3">
    <source>
        <dbReference type="EMBL" id="EDK35923.2"/>
    </source>
</evidence>
<organism evidence="3 4">
    <name type="scientific">Meyerozyma guilliermondii (strain ATCC 6260 / CBS 566 / DSM 6381 / JCM 1539 / NBRC 10279 / NRRL Y-324)</name>
    <name type="common">Yeast</name>
    <name type="synonym">Candida guilliermondii</name>
    <dbReference type="NCBI Taxonomy" id="294746"/>
    <lineage>
        <taxon>Eukaryota</taxon>
        <taxon>Fungi</taxon>
        <taxon>Dikarya</taxon>
        <taxon>Ascomycota</taxon>
        <taxon>Saccharomycotina</taxon>
        <taxon>Pichiomycetes</taxon>
        <taxon>Debaryomycetaceae</taxon>
        <taxon>Meyerozyma</taxon>
    </lineage>
</organism>
<dbReference type="InterPro" id="IPR004827">
    <property type="entry name" value="bZIP"/>
</dbReference>
<dbReference type="AlphaFoldDB" id="A5D9S0"/>
<feature type="domain" description="BZIP" evidence="2">
    <location>
        <begin position="3"/>
        <end position="52"/>
    </location>
</feature>
<protein>
    <recommendedName>
        <fullName evidence="2">BZIP domain-containing protein</fullName>
    </recommendedName>
</protein>
<evidence type="ECO:0000259" key="2">
    <source>
        <dbReference type="PROSITE" id="PS50217"/>
    </source>
</evidence>
<dbReference type="CDD" id="cd14686">
    <property type="entry name" value="bZIP"/>
    <property type="match status" value="1"/>
</dbReference>
<dbReference type="GeneID" id="5129677"/>
<dbReference type="KEGG" id="pgu:PGUG_00021"/>
<dbReference type="OrthoDB" id="10620775at2759"/>